<dbReference type="PANTHER" id="PTHR30012">
    <property type="entry name" value="GENERAL SECRETION PATHWAY PROTEIN"/>
    <property type="match status" value="1"/>
</dbReference>
<evidence type="ECO:0000256" key="3">
    <source>
        <dbReference type="ARBA" id="ARBA00022475"/>
    </source>
</evidence>
<reference evidence="10 11" key="1">
    <citation type="journal article" date="2016" name="Nat. Commun.">
        <title>Thousands of microbial genomes shed light on interconnected biogeochemical processes in an aquifer system.</title>
        <authorList>
            <person name="Anantharaman K."/>
            <person name="Brown C.T."/>
            <person name="Hug L.A."/>
            <person name="Sharon I."/>
            <person name="Castelle C.J."/>
            <person name="Probst A.J."/>
            <person name="Thomas B.C."/>
            <person name="Singh A."/>
            <person name="Wilkins M.J."/>
            <person name="Karaoz U."/>
            <person name="Brodie E.L."/>
            <person name="Williams K.H."/>
            <person name="Hubbard S.S."/>
            <person name="Banfield J.F."/>
        </authorList>
    </citation>
    <scope>NUCLEOTIDE SEQUENCE [LARGE SCALE GENOMIC DNA]</scope>
</reference>
<keyword evidence="6 8" id="KW-1133">Transmembrane helix</keyword>
<feature type="transmembrane region" description="Helical" evidence="8">
    <location>
        <begin position="374"/>
        <end position="395"/>
    </location>
</feature>
<gene>
    <name evidence="10" type="ORF">A2628_00925</name>
</gene>
<comment type="caution">
    <text evidence="10">The sequence shown here is derived from an EMBL/GenBank/DDBJ whole genome shotgun (WGS) entry which is preliminary data.</text>
</comment>
<comment type="subcellular location">
    <subcellularLocation>
        <location evidence="1">Cell inner membrane</location>
        <topology evidence="1">Multi-pass membrane protein</topology>
    </subcellularLocation>
</comment>
<keyword evidence="7 8" id="KW-0472">Membrane</keyword>
<dbReference type="InterPro" id="IPR018076">
    <property type="entry name" value="T2SS_GspF_dom"/>
</dbReference>
<feature type="transmembrane region" description="Helical" evidence="8">
    <location>
        <begin position="166"/>
        <end position="189"/>
    </location>
</feature>
<name>A0A1F7YJI0_9BACT</name>
<dbReference type="InterPro" id="IPR003004">
    <property type="entry name" value="GspF/PilC"/>
</dbReference>
<comment type="similarity">
    <text evidence="2">Belongs to the GSP F family.</text>
</comment>
<dbReference type="Gene3D" id="1.20.81.30">
    <property type="entry name" value="Type II secretion system (T2SS), domain F"/>
    <property type="match status" value="2"/>
</dbReference>
<dbReference type="InterPro" id="IPR042094">
    <property type="entry name" value="T2SS_GspF_sf"/>
</dbReference>
<keyword evidence="5 8" id="KW-0812">Transmembrane</keyword>
<proteinExistence type="inferred from homology"/>
<organism evidence="10 11">
    <name type="scientific">Candidatus Woesebacteria bacterium RIFCSPHIGHO2_01_FULL_40_22</name>
    <dbReference type="NCBI Taxonomy" id="1802499"/>
    <lineage>
        <taxon>Bacteria</taxon>
        <taxon>Candidatus Woeseibacteriota</taxon>
    </lineage>
</organism>
<evidence type="ECO:0000256" key="7">
    <source>
        <dbReference type="ARBA" id="ARBA00023136"/>
    </source>
</evidence>
<evidence type="ECO:0000313" key="10">
    <source>
        <dbReference type="EMBL" id="OGM27350.1"/>
    </source>
</evidence>
<evidence type="ECO:0000259" key="9">
    <source>
        <dbReference type="Pfam" id="PF00482"/>
    </source>
</evidence>
<feature type="domain" description="Type II secretion system protein GspF" evidence="9">
    <location>
        <begin position="68"/>
        <end position="190"/>
    </location>
</feature>
<dbReference type="GO" id="GO:0005886">
    <property type="term" value="C:plasma membrane"/>
    <property type="evidence" value="ECO:0007669"/>
    <property type="project" value="UniProtKB-SubCell"/>
</dbReference>
<evidence type="ECO:0000256" key="2">
    <source>
        <dbReference type="ARBA" id="ARBA00005745"/>
    </source>
</evidence>
<protein>
    <recommendedName>
        <fullName evidence="9">Type II secretion system protein GspF domain-containing protein</fullName>
    </recommendedName>
</protein>
<evidence type="ECO:0000313" key="11">
    <source>
        <dbReference type="Proteomes" id="UP000179221"/>
    </source>
</evidence>
<dbReference type="PRINTS" id="PR00812">
    <property type="entry name" value="BCTERIALGSPF"/>
</dbReference>
<evidence type="ECO:0000256" key="5">
    <source>
        <dbReference type="ARBA" id="ARBA00022692"/>
    </source>
</evidence>
<dbReference type="FunFam" id="1.20.81.30:FF:000001">
    <property type="entry name" value="Type II secretion system protein F"/>
    <property type="match status" value="2"/>
</dbReference>
<feature type="domain" description="Type II secretion system protein GspF" evidence="9">
    <location>
        <begin position="271"/>
        <end position="393"/>
    </location>
</feature>
<evidence type="ECO:0000256" key="6">
    <source>
        <dbReference type="ARBA" id="ARBA00022989"/>
    </source>
</evidence>
<keyword evidence="4" id="KW-0997">Cell inner membrane</keyword>
<dbReference type="GO" id="GO:0015628">
    <property type="term" value="P:protein secretion by the type II secretion system"/>
    <property type="evidence" value="ECO:0007669"/>
    <property type="project" value="TreeGrafter"/>
</dbReference>
<feature type="transmembrane region" description="Helical" evidence="8">
    <location>
        <begin position="209"/>
        <end position="235"/>
    </location>
</feature>
<evidence type="ECO:0000256" key="8">
    <source>
        <dbReference type="SAM" id="Phobius"/>
    </source>
</evidence>
<evidence type="ECO:0000256" key="4">
    <source>
        <dbReference type="ARBA" id="ARBA00022519"/>
    </source>
</evidence>
<dbReference type="Pfam" id="PF00482">
    <property type="entry name" value="T2SSF"/>
    <property type="match status" value="2"/>
</dbReference>
<dbReference type="Proteomes" id="UP000179221">
    <property type="component" value="Unassembled WGS sequence"/>
</dbReference>
<sequence>MKRFKYKARNKDGGVVVGEVEAVNDITAAKLLRQKGLTIISINPKRELGFNFLKKYKEKVTSNDITNFTRQFATMINAGLPVTESLLILRNQSKGRFQAIIGEILSDVEGGHPLSSALAKHPRAFSKTYIALVKSGEVGGVLDRVLARLADNLERQQEFKGKVKSAMIYPVIIVFGMSAVAFIMLTFVVPKLTELYDQFDADLPITTKVLIALSTVMSKFWPFVLIGFAVLLYLFRLYHATKKGKKKIDQLILKVPLVGDLTKKVILTDLTRTLSLMVGSGVSILESLSISSEVVGNTVMSESLDDISTMVEKGFPVAYSFAKHTEAFPPILAQMISVGEETGKVDEVLEKVSHVFEVESDAKLKAITAAIEPLILIVLGVGVAFLVISIIMPIYNLTTQL</sequence>
<dbReference type="EMBL" id="MGGL01000004">
    <property type="protein sequence ID" value="OGM27350.1"/>
    <property type="molecule type" value="Genomic_DNA"/>
</dbReference>
<dbReference type="PANTHER" id="PTHR30012:SF0">
    <property type="entry name" value="TYPE II SECRETION SYSTEM PROTEIN F-RELATED"/>
    <property type="match status" value="1"/>
</dbReference>
<evidence type="ECO:0000256" key="1">
    <source>
        <dbReference type="ARBA" id="ARBA00004429"/>
    </source>
</evidence>
<keyword evidence="3" id="KW-1003">Cell membrane</keyword>
<dbReference type="AlphaFoldDB" id="A0A1F7YJI0"/>
<accession>A0A1F7YJI0</accession>